<dbReference type="NCBIfam" id="TIGR02227">
    <property type="entry name" value="sigpep_I_bact"/>
    <property type="match status" value="1"/>
</dbReference>
<dbReference type="Pfam" id="PF10502">
    <property type="entry name" value="Peptidase_S26"/>
    <property type="match status" value="2"/>
</dbReference>
<evidence type="ECO:0000256" key="2">
    <source>
        <dbReference type="ARBA" id="ARBA00022792"/>
    </source>
</evidence>
<feature type="domain" description="Peptidase S26" evidence="9">
    <location>
        <begin position="30"/>
        <end position="100"/>
    </location>
</feature>
<evidence type="ECO:0000256" key="5">
    <source>
        <dbReference type="ARBA" id="ARBA00023136"/>
    </source>
</evidence>
<feature type="active site" evidence="7">
    <location>
        <position position="89"/>
    </location>
</feature>
<dbReference type="InterPro" id="IPR019758">
    <property type="entry name" value="Pept_S26A_signal_pept_1_CS"/>
</dbReference>
<keyword evidence="4 8" id="KW-0496">Mitochondrion</keyword>
<dbReference type="InterPro" id="IPR000223">
    <property type="entry name" value="Pept_S26A_signal_pept_1"/>
</dbReference>
<evidence type="ECO:0000256" key="4">
    <source>
        <dbReference type="ARBA" id="ARBA00023128"/>
    </source>
</evidence>
<evidence type="ECO:0000256" key="8">
    <source>
        <dbReference type="RuleBase" id="RU362041"/>
    </source>
</evidence>
<keyword evidence="2 8" id="KW-0999">Mitochondrion inner membrane</keyword>
<comment type="similarity">
    <text evidence="6">Belongs to the peptidase S26 family. IMP1 subfamily.</text>
</comment>
<dbReference type="STRING" id="1447875.A0A2B7XHN4"/>
<dbReference type="AlphaFoldDB" id="A0A2B7XHN4"/>
<feature type="transmembrane region" description="Helical" evidence="8">
    <location>
        <begin position="15"/>
        <end position="37"/>
    </location>
</feature>
<dbReference type="Proteomes" id="UP000223968">
    <property type="component" value="Unassembled WGS sequence"/>
</dbReference>
<dbReference type="InterPro" id="IPR036286">
    <property type="entry name" value="LexA/Signal_pep-like_sf"/>
</dbReference>
<dbReference type="InterPro" id="IPR052064">
    <property type="entry name" value="Mito_IMP1_subunit"/>
</dbReference>
<dbReference type="SUPFAM" id="SSF51306">
    <property type="entry name" value="LexA/Signal peptidase"/>
    <property type="match status" value="1"/>
</dbReference>
<accession>A0A2B7XHN4</accession>
<evidence type="ECO:0000256" key="7">
    <source>
        <dbReference type="PIRSR" id="PIRSR600223-1"/>
    </source>
</evidence>
<dbReference type="OrthoDB" id="308440at2759"/>
<feature type="active site" evidence="7">
    <location>
        <position position="46"/>
    </location>
</feature>
<keyword evidence="8" id="KW-1133">Transmembrane helix</keyword>
<dbReference type="PANTHER" id="PTHR12383">
    <property type="entry name" value="PROTEASE FAMILY S26 MITOCHONDRIAL INNER MEMBRANE PROTEASE-RELATED"/>
    <property type="match status" value="1"/>
</dbReference>
<feature type="domain" description="Peptidase S26" evidence="9">
    <location>
        <begin position="118"/>
        <end position="157"/>
    </location>
</feature>
<protein>
    <recommendedName>
        <fullName evidence="8">Mitochondrial inner membrane protease subunit</fullName>
        <ecNumber evidence="8">3.4.21.-</ecNumber>
    </recommendedName>
</protein>
<keyword evidence="5 8" id="KW-0472">Membrane</keyword>
<evidence type="ECO:0000259" key="9">
    <source>
        <dbReference type="Pfam" id="PF10502"/>
    </source>
</evidence>
<keyword evidence="3 8" id="KW-0378">Hydrolase</keyword>
<dbReference type="GO" id="GO:0006465">
    <property type="term" value="P:signal peptide processing"/>
    <property type="evidence" value="ECO:0007669"/>
    <property type="project" value="InterPro"/>
</dbReference>
<dbReference type="Gene3D" id="2.10.109.10">
    <property type="entry name" value="Umud Fragment, subunit A"/>
    <property type="match status" value="1"/>
</dbReference>
<dbReference type="GO" id="GO:0006627">
    <property type="term" value="P:protein processing involved in protein targeting to mitochondrion"/>
    <property type="evidence" value="ECO:0007669"/>
    <property type="project" value="TreeGrafter"/>
</dbReference>
<dbReference type="CDD" id="cd06530">
    <property type="entry name" value="S26_SPase_I"/>
    <property type="match status" value="1"/>
</dbReference>
<sequence length="180" mass="20130">MSTFRRGVTRLKERAVPFLTWGGVILGGGLLFTHHFYSWHATFGPSMYPTMVQKGQWAITSRAYRHGKGLRVGDLVMYKNPLLRETATKRVLGMPGDFVCKDAPAPSWQVGKGDGEAEMIRVPEGHIWVVGDNLPWSRDSRTYGPIPMGLVTGKVIMRGKSFYSAGWLRNTLEPAKFSDD</sequence>
<gene>
    <name evidence="10" type="ORF">AJ79_04975</name>
</gene>
<dbReference type="PROSITE" id="PS00761">
    <property type="entry name" value="SPASE_I_3"/>
    <property type="match status" value="1"/>
</dbReference>
<keyword evidence="11" id="KW-1185">Reference proteome</keyword>
<organism evidence="10 11">
    <name type="scientific">Helicocarpus griseus UAMH5409</name>
    <dbReference type="NCBI Taxonomy" id="1447875"/>
    <lineage>
        <taxon>Eukaryota</taxon>
        <taxon>Fungi</taxon>
        <taxon>Dikarya</taxon>
        <taxon>Ascomycota</taxon>
        <taxon>Pezizomycotina</taxon>
        <taxon>Eurotiomycetes</taxon>
        <taxon>Eurotiomycetidae</taxon>
        <taxon>Onygenales</taxon>
        <taxon>Ajellomycetaceae</taxon>
        <taxon>Helicocarpus</taxon>
    </lineage>
</organism>
<dbReference type="InterPro" id="IPR019533">
    <property type="entry name" value="Peptidase_S26"/>
</dbReference>
<evidence type="ECO:0000256" key="1">
    <source>
        <dbReference type="ARBA" id="ARBA00004273"/>
    </source>
</evidence>
<dbReference type="PRINTS" id="PR00727">
    <property type="entry name" value="LEADERPTASE"/>
</dbReference>
<evidence type="ECO:0000256" key="6">
    <source>
        <dbReference type="ARBA" id="ARBA00038445"/>
    </source>
</evidence>
<dbReference type="FunFam" id="2.10.109.10:FF:000015">
    <property type="entry name" value="Mitochondrial inner membrane protease subunit 1"/>
    <property type="match status" value="1"/>
</dbReference>
<comment type="subcellular location">
    <subcellularLocation>
        <location evidence="1 8">Mitochondrion inner membrane</location>
    </subcellularLocation>
</comment>
<reference evidence="10 11" key="1">
    <citation type="submission" date="2017-10" db="EMBL/GenBank/DDBJ databases">
        <title>Comparative genomics in systemic dimorphic fungi from Ajellomycetaceae.</title>
        <authorList>
            <person name="Munoz J.F."/>
            <person name="Mcewen J.G."/>
            <person name="Clay O.K."/>
            <person name="Cuomo C.A."/>
        </authorList>
    </citation>
    <scope>NUCLEOTIDE SEQUENCE [LARGE SCALE GENOMIC DNA]</scope>
    <source>
        <strain evidence="10 11">UAMH5409</strain>
    </source>
</reference>
<keyword evidence="8" id="KW-0645">Protease</keyword>
<dbReference type="GO" id="GO:0004252">
    <property type="term" value="F:serine-type endopeptidase activity"/>
    <property type="evidence" value="ECO:0007669"/>
    <property type="project" value="InterPro"/>
</dbReference>
<dbReference type="GO" id="GO:0042720">
    <property type="term" value="C:mitochondrial inner membrane peptidase complex"/>
    <property type="evidence" value="ECO:0007669"/>
    <property type="project" value="TreeGrafter"/>
</dbReference>
<keyword evidence="8" id="KW-0812">Transmembrane</keyword>
<evidence type="ECO:0000313" key="11">
    <source>
        <dbReference type="Proteomes" id="UP000223968"/>
    </source>
</evidence>
<evidence type="ECO:0000256" key="3">
    <source>
        <dbReference type="ARBA" id="ARBA00022801"/>
    </source>
</evidence>
<evidence type="ECO:0000313" key="10">
    <source>
        <dbReference type="EMBL" id="PGH11244.1"/>
    </source>
</evidence>
<dbReference type="EC" id="3.4.21.-" evidence="8"/>
<dbReference type="EMBL" id="PDNB01000075">
    <property type="protein sequence ID" value="PGH11244.1"/>
    <property type="molecule type" value="Genomic_DNA"/>
</dbReference>
<name>A0A2B7XHN4_9EURO</name>
<proteinExistence type="inferred from homology"/>
<comment type="caution">
    <text evidence="10">The sequence shown here is derived from an EMBL/GenBank/DDBJ whole genome shotgun (WGS) entry which is preliminary data.</text>
</comment>
<dbReference type="PANTHER" id="PTHR12383:SF16">
    <property type="entry name" value="MITOCHONDRIAL INNER MEMBRANE PROTEASE SUBUNIT 1"/>
    <property type="match status" value="1"/>
</dbReference>